<name>A0ABY3SED8_9BACL</name>
<dbReference type="InterPro" id="IPR000847">
    <property type="entry name" value="LysR_HTH_N"/>
</dbReference>
<dbReference type="SUPFAM" id="SSF46785">
    <property type="entry name" value="Winged helix' DNA-binding domain"/>
    <property type="match status" value="1"/>
</dbReference>
<dbReference type="PANTHER" id="PTHR30126:SF64">
    <property type="entry name" value="HTH-TYPE TRANSCRIPTIONAL REGULATOR CITR"/>
    <property type="match status" value="1"/>
</dbReference>
<sequence>MIHNMELYQVFYITAHAGSLSKAAEELFITQPAVTHSIKQLEAKLCCQLFIRTSKGVTLTTEGQALFTYIEQAYHFILNGERKMAEMQQLSAGEIKIGAGDSLCRHYLLPHLRSFHEAYPNIKIQVTNRTTPETVSLLKEGKIDMGIVNLPLSDHQINVQESMEIQDCFITGEAYKHLLDKPLSLQQLLEYPLILLEKGSNSRAYIDQFVMGQGFALQPEIELGSVDLLIEFARSGFGIACVVRSFVEQELANGTLYEIPLLSPPPPRQVGIATLKSTPLSAASKKLYEQLLGDPNEPKQNKQNRPITK</sequence>
<dbReference type="Pfam" id="PF00126">
    <property type="entry name" value="HTH_1"/>
    <property type="match status" value="1"/>
</dbReference>
<gene>
    <name evidence="6" type="ORF">L0M14_22035</name>
</gene>
<keyword evidence="2" id="KW-0805">Transcription regulation</keyword>
<keyword evidence="3" id="KW-0238">DNA-binding</keyword>
<evidence type="ECO:0000313" key="7">
    <source>
        <dbReference type="Proteomes" id="UP001649230"/>
    </source>
</evidence>
<dbReference type="EMBL" id="CP090978">
    <property type="protein sequence ID" value="UJF32359.1"/>
    <property type="molecule type" value="Genomic_DNA"/>
</dbReference>
<dbReference type="Gene3D" id="1.10.10.10">
    <property type="entry name" value="Winged helix-like DNA-binding domain superfamily/Winged helix DNA-binding domain"/>
    <property type="match status" value="1"/>
</dbReference>
<dbReference type="PRINTS" id="PR00039">
    <property type="entry name" value="HTHLYSR"/>
</dbReference>
<dbReference type="RefSeq" id="WP_235118703.1">
    <property type="nucleotide sequence ID" value="NZ_CP090978.1"/>
</dbReference>
<organism evidence="6 7">
    <name type="scientific">Paenibacillus hexagrammi</name>
    <dbReference type="NCBI Taxonomy" id="2908839"/>
    <lineage>
        <taxon>Bacteria</taxon>
        <taxon>Bacillati</taxon>
        <taxon>Bacillota</taxon>
        <taxon>Bacilli</taxon>
        <taxon>Bacillales</taxon>
        <taxon>Paenibacillaceae</taxon>
        <taxon>Paenibacillus</taxon>
    </lineage>
</organism>
<evidence type="ECO:0000259" key="5">
    <source>
        <dbReference type="PROSITE" id="PS50931"/>
    </source>
</evidence>
<evidence type="ECO:0000256" key="1">
    <source>
        <dbReference type="ARBA" id="ARBA00009437"/>
    </source>
</evidence>
<accession>A0ABY3SED8</accession>
<dbReference type="InterPro" id="IPR036390">
    <property type="entry name" value="WH_DNA-bd_sf"/>
</dbReference>
<dbReference type="InterPro" id="IPR005119">
    <property type="entry name" value="LysR_subst-bd"/>
</dbReference>
<dbReference type="Pfam" id="PF03466">
    <property type="entry name" value="LysR_substrate"/>
    <property type="match status" value="1"/>
</dbReference>
<dbReference type="CDD" id="cd05466">
    <property type="entry name" value="PBP2_LTTR_substrate"/>
    <property type="match status" value="1"/>
</dbReference>
<evidence type="ECO:0000313" key="6">
    <source>
        <dbReference type="EMBL" id="UJF32359.1"/>
    </source>
</evidence>
<dbReference type="Gene3D" id="3.40.190.290">
    <property type="match status" value="1"/>
</dbReference>
<keyword evidence="7" id="KW-1185">Reference proteome</keyword>
<proteinExistence type="inferred from homology"/>
<dbReference type="PROSITE" id="PS50931">
    <property type="entry name" value="HTH_LYSR"/>
    <property type="match status" value="1"/>
</dbReference>
<comment type="similarity">
    <text evidence="1">Belongs to the LysR transcriptional regulatory family.</text>
</comment>
<evidence type="ECO:0000256" key="4">
    <source>
        <dbReference type="ARBA" id="ARBA00023163"/>
    </source>
</evidence>
<keyword evidence="4" id="KW-0804">Transcription</keyword>
<protein>
    <submittedName>
        <fullName evidence="6">LysR family transcriptional regulator</fullName>
    </submittedName>
</protein>
<dbReference type="Proteomes" id="UP001649230">
    <property type="component" value="Chromosome"/>
</dbReference>
<dbReference type="InterPro" id="IPR036388">
    <property type="entry name" value="WH-like_DNA-bd_sf"/>
</dbReference>
<dbReference type="PANTHER" id="PTHR30126">
    <property type="entry name" value="HTH-TYPE TRANSCRIPTIONAL REGULATOR"/>
    <property type="match status" value="1"/>
</dbReference>
<evidence type="ECO:0000256" key="3">
    <source>
        <dbReference type="ARBA" id="ARBA00023125"/>
    </source>
</evidence>
<dbReference type="SUPFAM" id="SSF53850">
    <property type="entry name" value="Periplasmic binding protein-like II"/>
    <property type="match status" value="1"/>
</dbReference>
<feature type="domain" description="HTH lysR-type" evidence="5">
    <location>
        <begin position="9"/>
        <end position="60"/>
    </location>
</feature>
<reference evidence="6 7" key="1">
    <citation type="journal article" date="2024" name="Int. J. Syst. Evol. Microbiol.">
        <title>Paenibacillus hexagrammi sp. nov., a novel bacterium isolated from the gut content of Hexagrammos agrammus.</title>
        <authorList>
            <person name="Jung H.K."/>
            <person name="Kim D.G."/>
            <person name="Zin H."/>
            <person name="Park J."/>
            <person name="Jung H."/>
            <person name="Kim Y.O."/>
            <person name="Kong H.J."/>
            <person name="Kim J.W."/>
            <person name="Kim Y.S."/>
        </authorList>
    </citation>
    <scope>NUCLEOTIDE SEQUENCE [LARGE SCALE GENOMIC DNA]</scope>
    <source>
        <strain evidence="6 7">YPD9-1</strain>
    </source>
</reference>
<evidence type="ECO:0000256" key="2">
    <source>
        <dbReference type="ARBA" id="ARBA00023015"/>
    </source>
</evidence>